<evidence type="ECO:0000313" key="4">
    <source>
        <dbReference type="Ensembl" id="ENSCUSP00005019677.1"/>
    </source>
</evidence>
<dbReference type="PANTHER" id="PTHR16294">
    <property type="entry name" value="DYSTROBREVIN BINDING PROTEIN 1 DYSBINDIN"/>
    <property type="match status" value="1"/>
</dbReference>
<evidence type="ECO:0000256" key="2">
    <source>
        <dbReference type="ARBA" id="ARBA00040078"/>
    </source>
</evidence>
<dbReference type="Ensembl" id="ENSCUST00005020422.1">
    <property type="protein sequence ID" value="ENSCUSP00005019677.1"/>
    <property type="gene ID" value="ENSCUSG00005012567.1"/>
</dbReference>
<feature type="region of interest" description="Disordered" evidence="3">
    <location>
        <begin position="209"/>
        <end position="261"/>
    </location>
</feature>
<evidence type="ECO:0000313" key="5">
    <source>
        <dbReference type="Proteomes" id="UP000694563"/>
    </source>
</evidence>
<dbReference type="PANTHER" id="PTHR16294:SF4">
    <property type="entry name" value="DYSBINDIN DOMAIN-CONTAINING PROTEIN 1"/>
    <property type="match status" value="1"/>
</dbReference>
<feature type="region of interest" description="Disordered" evidence="3">
    <location>
        <begin position="125"/>
        <end position="163"/>
    </location>
</feature>
<sequence>MPIPVPCHPVTQCWHGLVVARGARAPALTTGGQGAVCPPCCSGHTGCPSILSVPHPHRVPQPRSVPPPCAVTCAKTMAMCHGCFVPPALPGDSPRTIRPCPGPVLGGPGRSCLTDAEGADVAELGKEPLVPERPAGTPTHGPAQETPRVPAEEQGGIPIPSAGLLQVTERRRDPLSSVSSLEVHFDLLDLTELTDMSDQELAEVFADSDEENVAGETPGGLQPPAVPRAGYLRSPSWTRADPELPPGPPDAFLPAERPREP</sequence>
<reference evidence="4" key="3">
    <citation type="submission" date="2025-09" db="UniProtKB">
        <authorList>
            <consortium name="Ensembl"/>
        </authorList>
    </citation>
    <scope>IDENTIFICATION</scope>
</reference>
<dbReference type="Pfam" id="PF04440">
    <property type="entry name" value="Dysbindin"/>
    <property type="match status" value="1"/>
</dbReference>
<comment type="similarity">
    <text evidence="1">Belongs to the dysbindin family.</text>
</comment>
<reference evidence="4" key="1">
    <citation type="submission" date="2020-10" db="EMBL/GenBank/DDBJ databases">
        <title>Catharus ustulatus (Swainson's thrush) genome, bCatUst1, primary haplotype v2.</title>
        <authorList>
            <person name="Delmore K."/>
            <person name="Vafadar M."/>
            <person name="Formenti G."/>
            <person name="Chow W."/>
            <person name="Pelan S."/>
            <person name="Howe K."/>
            <person name="Rhie A."/>
            <person name="Mountcastle J."/>
            <person name="Haase B."/>
            <person name="Fedrigo O."/>
            <person name="Jarvis E.D."/>
        </authorList>
    </citation>
    <scope>NUCLEOTIDE SEQUENCE [LARGE SCALE GENOMIC DNA]</scope>
</reference>
<keyword evidence="5" id="KW-1185">Reference proteome</keyword>
<name>A0A8C3UWB8_CATUS</name>
<accession>A0A8C3UWB8</accession>
<evidence type="ECO:0000256" key="1">
    <source>
        <dbReference type="ARBA" id="ARBA00008686"/>
    </source>
</evidence>
<protein>
    <recommendedName>
        <fullName evidence="2">Dysbindin domain-containing protein 1</fullName>
    </recommendedName>
</protein>
<dbReference type="GO" id="GO:0005737">
    <property type="term" value="C:cytoplasm"/>
    <property type="evidence" value="ECO:0007669"/>
    <property type="project" value="InterPro"/>
</dbReference>
<evidence type="ECO:0000256" key="3">
    <source>
        <dbReference type="SAM" id="MobiDB-lite"/>
    </source>
</evidence>
<proteinExistence type="inferred from homology"/>
<dbReference type="Proteomes" id="UP000694563">
    <property type="component" value="Chromosome 11"/>
</dbReference>
<dbReference type="AlphaFoldDB" id="A0A8C3UWB8"/>
<dbReference type="InterPro" id="IPR007531">
    <property type="entry name" value="Dysbindin"/>
</dbReference>
<organism evidence="4 5">
    <name type="scientific">Catharus ustulatus</name>
    <name type="common">Russet-backed thrush</name>
    <name type="synonym">Hylocichla ustulatus</name>
    <dbReference type="NCBI Taxonomy" id="91951"/>
    <lineage>
        <taxon>Eukaryota</taxon>
        <taxon>Metazoa</taxon>
        <taxon>Chordata</taxon>
        <taxon>Craniata</taxon>
        <taxon>Vertebrata</taxon>
        <taxon>Euteleostomi</taxon>
        <taxon>Archelosauria</taxon>
        <taxon>Archosauria</taxon>
        <taxon>Dinosauria</taxon>
        <taxon>Saurischia</taxon>
        <taxon>Theropoda</taxon>
        <taxon>Coelurosauria</taxon>
        <taxon>Aves</taxon>
        <taxon>Neognathae</taxon>
        <taxon>Neoaves</taxon>
        <taxon>Telluraves</taxon>
        <taxon>Australaves</taxon>
        <taxon>Passeriformes</taxon>
        <taxon>Turdidae</taxon>
        <taxon>Catharus</taxon>
    </lineage>
</organism>
<reference evidence="4" key="2">
    <citation type="submission" date="2025-08" db="UniProtKB">
        <authorList>
            <consortium name="Ensembl"/>
        </authorList>
    </citation>
    <scope>IDENTIFICATION</scope>
</reference>